<keyword evidence="1" id="KW-0812">Transmembrane</keyword>
<dbReference type="InterPro" id="IPR025205">
    <property type="entry name" value="PilX/PilW_C"/>
</dbReference>
<evidence type="ECO:0000313" key="4">
    <source>
        <dbReference type="EMBL" id="AMO55710.1"/>
    </source>
</evidence>
<dbReference type="Pfam" id="PF14341">
    <property type="entry name" value="PilX_N"/>
    <property type="match status" value="1"/>
</dbReference>
<feature type="domain" description="Type 4 fimbrial biogenesis protein PilX N-terminal" evidence="3">
    <location>
        <begin position="20"/>
        <end position="69"/>
    </location>
</feature>
<feature type="domain" description="PilX/PilW C-terminal" evidence="2">
    <location>
        <begin position="92"/>
        <end position="195"/>
    </location>
</feature>
<keyword evidence="1" id="KW-0472">Membrane</keyword>
<dbReference type="STRING" id="570277.EZMO1_1546"/>
<evidence type="ECO:0000313" key="5">
    <source>
        <dbReference type="Proteomes" id="UP000071065"/>
    </source>
</evidence>
<organism evidence="4 5">
    <name type="scientific">Endozoicomonas montiporae CL-33</name>
    <dbReference type="NCBI Taxonomy" id="570277"/>
    <lineage>
        <taxon>Bacteria</taxon>
        <taxon>Pseudomonadati</taxon>
        <taxon>Pseudomonadota</taxon>
        <taxon>Gammaproteobacteria</taxon>
        <taxon>Oceanospirillales</taxon>
        <taxon>Endozoicomonadaceae</taxon>
        <taxon>Endozoicomonas</taxon>
    </lineage>
</organism>
<proteinExistence type="predicted"/>
<sequence>MSSGTGTLKVATVISAGKEQGSVLLVSLVLLLILTIAGLASIRVTSLEEKMTGNYRNEQLAFHSAEVGVLEAESFVAGTLLNVSDFTSTCNNGLCFDGVNHSDPGTCSANVSSPWQEQALWSDPDRYRTMTISLDGIAAPAKYIVEFRCYLPRETEGPEADPTVFDDWAQFFRITVLATGGSGDARVMLQTTYKKNL</sequence>
<dbReference type="AlphaFoldDB" id="A0A142BAD4"/>
<dbReference type="PATRIC" id="fig|570277.3.peg.1666"/>
<protein>
    <submittedName>
        <fullName evidence="4">Type IV pilus assembly protein PilX</fullName>
    </submittedName>
</protein>
<dbReference type="InterPro" id="IPR025746">
    <property type="entry name" value="PilX_N_dom"/>
</dbReference>
<accession>A0A142BAD4</accession>
<dbReference type="RefSeq" id="WP_051790811.1">
    <property type="nucleotide sequence ID" value="NZ_CP013251.1"/>
</dbReference>
<evidence type="ECO:0000256" key="1">
    <source>
        <dbReference type="SAM" id="Phobius"/>
    </source>
</evidence>
<reference evidence="4 5" key="1">
    <citation type="journal article" date="2016" name="Front. Microbiol.">
        <title>Genomic Insight into the Host-Endosymbiont Relationship of Endozoicomonas montiporae CL-33(T) with its Coral Host.</title>
        <authorList>
            <person name="Ding J.-Y."/>
            <person name="Shiu J.-H."/>
            <person name="Chen W.-M."/>
            <person name="Chiang Y.-R."/>
            <person name="Tang S.-L."/>
        </authorList>
    </citation>
    <scope>NUCLEOTIDE SEQUENCE [LARGE SCALE GENOMIC DNA]</scope>
    <source>
        <strain evidence="4 5">CL-33</strain>
    </source>
</reference>
<dbReference type="Proteomes" id="UP000071065">
    <property type="component" value="Chromosome"/>
</dbReference>
<dbReference type="EMBL" id="CP013251">
    <property type="protein sequence ID" value="AMO55710.1"/>
    <property type="molecule type" value="Genomic_DNA"/>
</dbReference>
<name>A0A142BAD4_9GAMM</name>
<feature type="transmembrane region" description="Helical" evidence="1">
    <location>
        <begin position="20"/>
        <end position="42"/>
    </location>
</feature>
<dbReference type="KEGG" id="emp:EZMO1_1546"/>
<gene>
    <name evidence="4" type="primary">pilX1</name>
    <name evidence="4" type="ORF">EZMO1_1546</name>
</gene>
<keyword evidence="1" id="KW-1133">Transmembrane helix</keyword>
<evidence type="ECO:0000259" key="3">
    <source>
        <dbReference type="Pfam" id="PF14341"/>
    </source>
</evidence>
<dbReference type="Pfam" id="PF13681">
    <property type="entry name" value="PilX"/>
    <property type="match status" value="1"/>
</dbReference>
<dbReference type="OrthoDB" id="6199375at2"/>
<evidence type="ECO:0000259" key="2">
    <source>
        <dbReference type="Pfam" id="PF13681"/>
    </source>
</evidence>